<dbReference type="PANTHER" id="PTHR22807">
    <property type="entry name" value="NOP2 YEAST -RELATED NOL1/NOP2/FMU SUN DOMAIN-CONTAINING"/>
    <property type="match status" value="1"/>
</dbReference>
<reference evidence="8 9" key="1">
    <citation type="submission" date="2017-03" db="EMBL/GenBank/DDBJ databases">
        <authorList>
            <person name="Afonso C.L."/>
            <person name="Miller P.J."/>
            <person name="Scott M.A."/>
            <person name="Spackman E."/>
            <person name="Goraichik I."/>
            <person name="Dimitrov K.M."/>
            <person name="Suarez D.L."/>
            <person name="Swayne D.E."/>
        </authorList>
    </citation>
    <scope>NUCLEOTIDE SEQUENCE [LARGE SCALE GENOMIC DNA]</scope>
    <source>
        <strain evidence="8 9">CECT 8367</strain>
    </source>
</reference>
<sequence>MTPAARVAAAIGVLDDCLGGMPVEKALLRWSRASRFAGSKDRAAVRDLVFGGWRRRRSAAHAGGAETGRGIMIGWLRQHDTDPAAIFTGLDHAPAPLTSEETQLSGEASPAIRHDLPDWLWERFSRDLGADADTSAQALRDRAPVFLRVNPRRGDTDAAMGALARDGVEAVAHDEVAGALRVVSGERAVSRSQAYSEGMVELQDAASQAAMLRLPLQDGQSVLDYCAGGGGKALALAARAEISVTAHDISAARMRDIPARAARAGVRIELAERLNGLKADLVLVDAPCSGSGTWRRDPDGKWRLTPERLADLVRLQAELLDQAARHVAPGGSLAYATCSVLAEENDAQVAAFLARCPGWVQRDRMQRLPGPNGDGFFLARFQRGDA</sequence>
<dbReference type="CDD" id="cd02440">
    <property type="entry name" value="AdoMet_MTases"/>
    <property type="match status" value="1"/>
</dbReference>
<keyword evidence="4 5" id="KW-0694">RNA-binding</keyword>
<dbReference type="EC" id="2.1.1.176" evidence="8"/>
<evidence type="ECO:0000256" key="2">
    <source>
        <dbReference type="ARBA" id="ARBA00022679"/>
    </source>
</evidence>
<evidence type="ECO:0000313" key="7">
    <source>
        <dbReference type="EMBL" id="PSK83458.1"/>
    </source>
</evidence>
<dbReference type="GO" id="GO:0001510">
    <property type="term" value="P:RNA methylation"/>
    <property type="evidence" value="ECO:0007669"/>
    <property type="project" value="InterPro"/>
</dbReference>
<feature type="binding site" evidence="5">
    <location>
        <position position="285"/>
    </location>
    <ligand>
        <name>S-adenosyl-L-methionine</name>
        <dbReference type="ChEBI" id="CHEBI:59789"/>
    </ligand>
</feature>
<dbReference type="GO" id="GO:0008173">
    <property type="term" value="F:RNA methyltransferase activity"/>
    <property type="evidence" value="ECO:0007669"/>
    <property type="project" value="InterPro"/>
</dbReference>
<gene>
    <name evidence="8" type="primary">rsmB_2</name>
    <name evidence="7" type="ORF">CLV79_11037</name>
    <name evidence="8" type="ORF">LOS8367_03101</name>
</gene>
<reference evidence="7 10" key="2">
    <citation type="submission" date="2018-03" db="EMBL/GenBank/DDBJ databases">
        <title>Genomic Encyclopedia of Archaeal and Bacterial Type Strains, Phase II (KMG-II): from individual species to whole genera.</title>
        <authorList>
            <person name="Goeker M."/>
        </authorList>
    </citation>
    <scope>NUCLEOTIDE SEQUENCE [LARGE SCALE GENOMIC DNA]</scope>
    <source>
        <strain evidence="7 10">DSM 29956</strain>
    </source>
</reference>
<accession>A0A1X6ZWJ0</accession>
<dbReference type="EMBL" id="FWFY01000011">
    <property type="protein sequence ID" value="SLN63779.1"/>
    <property type="molecule type" value="Genomic_DNA"/>
</dbReference>
<dbReference type="Gene3D" id="3.40.50.150">
    <property type="entry name" value="Vaccinia Virus protein VP39"/>
    <property type="match status" value="1"/>
</dbReference>
<dbReference type="PANTHER" id="PTHR22807:SF53">
    <property type="entry name" value="RIBOSOMAL RNA SMALL SUBUNIT METHYLTRANSFERASE B-RELATED"/>
    <property type="match status" value="1"/>
</dbReference>
<dbReference type="OrthoDB" id="9810297at2"/>
<dbReference type="GO" id="GO:0003723">
    <property type="term" value="F:RNA binding"/>
    <property type="evidence" value="ECO:0007669"/>
    <property type="project" value="UniProtKB-UniRule"/>
</dbReference>
<keyword evidence="10" id="KW-1185">Reference proteome</keyword>
<keyword evidence="3 5" id="KW-0949">S-adenosyl-L-methionine</keyword>
<dbReference type="PROSITE" id="PS51686">
    <property type="entry name" value="SAM_MT_RSMB_NOP"/>
    <property type="match status" value="1"/>
</dbReference>
<dbReference type="InterPro" id="IPR054728">
    <property type="entry name" value="RsmB-like_ferredoxin"/>
</dbReference>
<name>A0A1X6ZWJ0_9RHOB</name>
<keyword evidence="1 5" id="KW-0489">Methyltransferase</keyword>
<evidence type="ECO:0000259" key="6">
    <source>
        <dbReference type="PROSITE" id="PS51686"/>
    </source>
</evidence>
<dbReference type="InterPro" id="IPR023267">
    <property type="entry name" value="RCMT"/>
</dbReference>
<proteinExistence type="inferred from homology"/>
<evidence type="ECO:0000313" key="8">
    <source>
        <dbReference type="EMBL" id="SLN63779.1"/>
    </source>
</evidence>
<dbReference type="EMBL" id="PYGB01000010">
    <property type="protein sequence ID" value="PSK83458.1"/>
    <property type="molecule type" value="Genomic_DNA"/>
</dbReference>
<evidence type="ECO:0000256" key="4">
    <source>
        <dbReference type="ARBA" id="ARBA00022884"/>
    </source>
</evidence>
<evidence type="ECO:0000313" key="10">
    <source>
        <dbReference type="Proteomes" id="UP000240624"/>
    </source>
</evidence>
<protein>
    <submittedName>
        <fullName evidence="7">16S rRNA (Cytosine967-C5)-methyltransferase</fullName>
    </submittedName>
    <submittedName>
        <fullName evidence="8">Ribosomal RNA small subunit methyltransferase B</fullName>
        <ecNumber evidence="8">2.1.1.176</ecNumber>
    </submittedName>
</protein>
<dbReference type="InterPro" id="IPR049560">
    <property type="entry name" value="MeTrfase_RsmB-F_NOP2_cat"/>
</dbReference>
<evidence type="ECO:0000256" key="5">
    <source>
        <dbReference type="PROSITE-ProRule" id="PRU01023"/>
    </source>
</evidence>
<evidence type="ECO:0000256" key="1">
    <source>
        <dbReference type="ARBA" id="ARBA00022603"/>
    </source>
</evidence>
<evidence type="ECO:0000313" key="9">
    <source>
        <dbReference type="Proteomes" id="UP000193495"/>
    </source>
</evidence>
<dbReference type="PRINTS" id="PR02008">
    <property type="entry name" value="RCMTFAMILY"/>
</dbReference>
<dbReference type="RefSeq" id="WP_085897424.1">
    <property type="nucleotide sequence ID" value="NZ_FWFY01000011.1"/>
</dbReference>
<dbReference type="Proteomes" id="UP000193495">
    <property type="component" value="Unassembled WGS sequence"/>
</dbReference>
<dbReference type="Pfam" id="PF22458">
    <property type="entry name" value="RsmF-B_ferredox"/>
    <property type="match status" value="1"/>
</dbReference>
<dbReference type="SUPFAM" id="SSF53335">
    <property type="entry name" value="S-adenosyl-L-methionine-dependent methyltransferases"/>
    <property type="match status" value="1"/>
</dbReference>
<feature type="binding site" evidence="5">
    <location>
        <position position="248"/>
    </location>
    <ligand>
        <name>S-adenosyl-L-methionine</name>
        <dbReference type="ChEBI" id="CHEBI:59789"/>
    </ligand>
</feature>
<evidence type="ECO:0000256" key="3">
    <source>
        <dbReference type="ARBA" id="ARBA00022691"/>
    </source>
</evidence>
<dbReference type="AlphaFoldDB" id="A0A1X6ZWJ0"/>
<feature type="domain" description="SAM-dependent MTase RsmB/NOP-type" evidence="6">
    <location>
        <begin position="135"/>
        <end position="386"/>
    </location>
</feature>
<dbReference type="Pfam" id="PF01189">
    <property type="entry name" value="Methyltr_RsmB-F"/>
    <property type="match status" value="1"/>
</dbReference>
<dbReference type="InterPro" id="IPR001678">
    <property type="entry name" value="MeTrfase_RsmB-F_NOP2_dom"/>
</dbReference>
<feature type="active site" description="Nucleophile" evidence="5">
    <location>
        <position position="338"/>
    </location>
</feature>
<comment type="similarity">
    <text evidence="5">Belongs to the class I-like SAM-binding methyltransferase superfamily. RsmB/NOP family.</text>
</comment>
<organism evidence="8 9">
    <name type="scientific">Limimaricola soesokkakensis</name>
    <dbReference type="NCBI Taxonomy" id="1343159"/>
    <lineage>
        <taxon>Bacteria</taxon>
        <taxon>Pseudomonadati</taxon>
        <taxon>Pseudomonadota</taxon>
        <taxon>Alphaproteobacteria</taxon>
        <taxon>Rhodobacterales</taxon>
        <taxon>Paracoccaceae</taxon>
        <taxon>Limimaricola</taxon>
    </lineage>
</organism>
<dbReference type="Proteomes" id="UP000240624">
    <property type="component" value="Unassembled WGS sequence"/>
</dbReference>
<dbReference type="InterPro" id="IPR029063">
    <property type="entry name" value="SAM-dependent_MTases_sf"/>
</dbReference>
<keyword evidence="2 5" id="KW-0808">Transferase</keyword>
<comment type="caution">
    <text evidence="5">Lacks conserved residue(s) required for the propagation of feature annotation.</text>
</comment>